<protein>
    <submittedName>
        <fullName evidence="2">Hypothetical_protein</fullName>
    </submittedName>
</protein>
<dbReference type="EMBL" id="CATOUU010000754">
    <property type="protein sequence ID" value="CAI9945931.1"/>
    <property type="molecule type" value="Genomic_DNA"/>
</dbReference>
<dbReference type="AlphaFoldDB" id="A0AA86PU75"/>
<sequence length="110" mass="12822">MDTLYPLNIKSTYLKRIRLFAIKVFQNSKRSTPITYLRIQYLEITSKNAQPVGHVSKQSYEFKSDVFVKKRLQHEGQQINYGLQALVEQWATHKPESANGYADGHQVKHQ</sequence>
<organism evidence="1">
    <name type="scientific">Hexamita inflata</name>
    <dbReference type="NCBI Taxonomy" id="28002"/>
    <lineage>
        <taxon>Eukaryota</taxon>
        <taxon>Metamonada</taxon>
        <taxon>Diplomonadida</taxon>
        <taxon>Hexamitidae</taxon>
        <taxon>Hexamitinae</taxon>
        <taxon>Hexamita</taxon>
    </lineage>
</organism>
<reference evidence="2 3" key="2">
    <citation type="submission" date="2024-07" db="EMBL/GenBank/DDBJ databases">
        <authorList>
            <person name="Akdeniz Z."/>
        </authorList>
    </citation>
    <scope>NUCLEOTIDE SEQUENCE [LARGE SCALE GENOMIC DNA]</scope>
</reference>
<reference evidence="1" key="1">
    <citation type="submission" date="2023-06" db="EMBL/GenBank/DDBJ databases">
        <authorList>
            <person name="Kurt Z."/>
        </authorList>
    </citation>
    <scope>NUCLEOTIDE SEQUENCE</scope>
</reference>
<dbReference type="EMBL" id="CAXDID020000284">
    <property type="protein sequence ID" value="CAL6070592.1"/>
    <property type="molecule type" value="Genomic_DNA"/>
</dbReference>
<comment type="caution">
    <text evidence="1">The sequence shown here is derived from an EMBL/GenBank/DDBJ whole genome shotgun (WGS) entry which is preliminary data.</text>
</comment>
<proteinExistence type="predicted"/>
<keyword evidence="3" id="KW-1185">Reference proteome</keyword>
<accession>A0AA86PU75</accession>
<evidence type="ECO:0000313" key="1">
    <source>
        <dbReference type="EMBL" id="CAI9945931.1"/>
    </source>
</evidence>
<name>A0AA86PU75_9EUKA</name>
<evidence type="ECO:0000313" key="3">
    <source>
        <dbReference type="Proteomes" id="UP001642409"/>
    </source>
</evidence>
<gene>
    <name evidence="1" type="ORF">HINF_LOCUS33576</name>
    <name evidence="2" type="ORF">HINF_LOCUS54609</name>
</gene>
<evidence type="ECO:0000313" key="2">
    <source>
        <dbReference type="EMBL" id="CAL6070592.1"/>
    </source>
</evidence>
<dbReference type="Proteomes" id="UP001642409">
    <property type="component" value="Unassembled WGS sequence"/>
</dbReference>